<reference evidence="2 4" key="3">
    <citation type="submission" date="2016-12" db="EMBL/GenBank/DDBJ databases">
        <title>The new phylogeny of genus Mycobacterium.</title>
        <authorList>
            <person name="Tortoli E."/>
            <person name="Trovato A."/>
            <person name="Cirillo D.M."/>
        </authorList>
    </citation>
    <scope>NUCLEOTIDE SEQUENCE [LARGE SCALE GENOMIC DNA]</scope>
    <source>
        <strain evidence="2 4">DSM 44942</strain>
    </source>
</reference>
<dbReference type="PATRIC" id="fig|342002.3.peg.836"/>
<evidence type="ECO:0008006" key="5">
    <source>
        <dbReference type="Google" id="ProtNLM"/>
    </source>
</evidence>
<evidence type="ECO:0000313" key="1">
    <source>
        <dbReference type="EMBL" id="KKC01091.1"/>
    </source>
</evidence>
<dbReference type="RefSeq" id="WP_046187950.1">
    <property type="nucleotide sequence ID" value="NZ_JACKUJ010000016.1"/>
</dbReference>
<evidence type="ECO:0000313" key="2">
    <source>
        <dbReference type="EMBL" id="OQZ98683.1"/>
    </source>
</evidence>
<dbReference type="EMBL" id="MVHH01000012">
    <property type="protein sequence ID" value="OQZ98683.1"/>
    <property type="molecule type" value="Genomic_DNA"/>
</dbReference>
<protein>
    <recommendedName>
        <fullName evidence="5">ABM domain-containing protein</fullName>
    </recommendedName>
</protein>
<dbReference type="InterPro" id="IPR011008">
    <property type="entry name" value="Dimeric_a/b-barrel"/>
</dbReference>
<dbReference type="STRING" id="342002.BST15_08465"/>
<accession>A0A0F5N247</accession>
<sequence length="206" mass="22634">MFARATSIHAHPSFLDEGITHVRGVVMPALADTEGCAGMSMLVDRDAGRCIITSSWLDDDTLRASEGSAQQLRDRATEIFHATAEVSRWEIAAVRRDHRARRHAGVRVTWLRTDPDYLERLVDTYKLALMPEMADLDGFCSTTLMVDRPSGRAVSSIGFDDRAAMVASRGHEQAIWAKAVNDAAAQVLEVAEFDLAIAHLNAPEMA</sequence>
<dbReference type="Proteomes" id="UP000192327">
    <property type="component" value="Unassembled WGS sequence"/>
</dbReference>
<evidence type="ECO:0000313" key="4">
    <source>
        <dbReference type="Proteomes" id="UP000192327"/>
    </source>
</evidence>
<organism evidence="1 3">
    <name type="scientific">Mycolicibacter arupensis</name>
    <dbReference type="NCBI Taxonomy" id="342002"/>
    <lineage>
        <taxon>Bacteria</taxon>
        <taxon>Bacillati</taxon>
        <taxon>Actinomycetota</taxon>
        <taxon>Actinomycetes</taxon>
        <taxon>Mycobacteriales</taxon>
        <taxon>Mycobacteriaceae</taxon>
        <taxon>Mycolicibacter</taxon>
    </lineage>
</organism>
<comment type="caution">
    <text evidence="1">The sequence shown here is derived from an EMBL/GenBank/DDBJ whole genome shotgun (WGS) entry which is preliminary data.</text>
</comment>
<proteinExistence type="predicted"/>
<evidence type="ECO:0000313" key="3">
    <source>
        <dbReference type="Proteomes" id="UP000034416"/>
    </source>
</evidence>
<dbReference type="OrthoDB" id="5182530at2"/>
<dbReference type="Proteomes" id="UP000034416">
    <property type="component" value="Unassembled WGS sequence"/>
</dbReference>
<dbReference type="EMBL" id="LASW01000004">
    <property type="protein sequence ID" value="KKC01091.1"/>
    <property type="molecule type" value="Genomic_DNA"/>
</dbReference>
<dbReference type="AlphaFoldDB" id="A0A0F5N247"/>
<keyword evidence="4" id="KW-1185">Reference proteome</keyword>
<reference evidence="3" key="1">
    <citation type="submission" date="2015-04" db="EMBL/GenBank/DDBJ databases">
        <title>Genome sequence of Mycobacterium arupense GUC1.</title>
        <authorList>
            <person name="Greninger A.L."/>
            <person name="Cunningham G."/>
            <person name="Chiu C.Y."/>
            <person name="Miller S."/>
        </authorList>
    </citation>
    <scope>NUCLEOTIDE SEQUENCE [LARGE SCALE GENOMIC DNA]</scope>
    <source>
        <strain evidence="3">GUC1</strain>
    </source>
</reference>
<gene>
    <name evidence="2" type="ORF">BST15_08465</name>
    <name evidence="1" type="ORF">WR43_02080</name>
</gene>
<reference evidence="1" key="2">
    <citation type="submission" date="2015-04" db="EMBL/GenBank/DDBJ databases">
        <title>Genome sequence of Mycobacterium arupense strain GUC1.</title>
        <authorList>
            <person name="Greninger A.L."/>
            <person name="Cunningham G."/>
            <person name="Chiu C.Y."/>
            <person name="Miller S."/>
        </authorList>
    </citation>
    <scope>NUCLEOTIDE SEQUENCE</scope>
    <source>
        <strain evidence="1">GUC1</strain>
    </source>
</reference>
<dbReference type="SUPFAM" id="SSF54909">
    <property type="entry name" value="Dimeric alpha+beta barrel"/>
    <property type="match status" value="1"/>
</dbReference>
<name>A0A0F5N247_9MYCO</name>